<gene>
    <name evidence="1" type="ORF">FSCOSCO3_A007729</name>
</gene>
<dbReference type="InterPro" id="IPR012337">
    <property type="entry name" value="RNaseH-like_sf"/>
</dbReference>
<evidence type="ECO:0000313" key="2">
    <source>
        <dbReference type="Proteomes" id="UP001314229"/>
    </source>
</evidence>
<dbReference type="Proteomes" id="UP001314229">
    <property type="component" value="Unassembled WGS sequence"/>
</dbReference>
<keyword evidence="2" id="KW-1185">Reference proteome</keyword>
<comment type="caution">
    <text evidence="1">The sequence shown here is derived from an EMBL/GenBank/DDBJ whole genome shotgun (WGS) entry which is preliminary data.</text>
</comment>
<reference evidence="1 2" key="1">
    <citation type="submission" date="2024-01" db="EMBL/GenBank/DDBJ databases">
        <authorList>
            <person name="Alioto T."/>
            <person name="Alioto T."/>
            <person name="Gomez Garrido J."/>
        </authorList>
    </citation>
    <scope>NUCLEOTIDE SEQUENCE [LARGE SCALE GENOMIC DNA]</scope>
</reference>
<dbReference type="EMBL" id="CAWUFR010000142">
    <property type="protein sequence ID" value="CAK6969756.1"/>
    <property type="molecule type" value="Genomic_DNA"/>
</dbReference>
<sequence length="138" mass="15645">MDQHFWPKERADLVLFGDCEVGMLAKLVGESAPDAVSEFRDWKLQGHHQGETMKRLVIASNTFLLTSAECERGFSACNDTNDQTRNRLHATSLNALLFVDLNGPPYRNLIQCHTYSHGLRENIGRQHRGSLDLDHNLL</sequence>
<proteinExistence type="predicted"/>
<organism evidence="1 2">
    <name type="scientific">Scomber scombrus</name>
    <name type="common">Atlantic mackerel</name>
    <name type="synonym">Scomber vernalis</name>
    <dbReference type="NCBI Taxonomy" id="13677"/>
    <lineage>
        <taxon>Eukaryota</taxon>
        <taxon>Metazoa</taxon>
        <taxon>Chordata</taxon>
        <taxon>Craniata</taxon>
        <taxon>Vertebrata</taxon>
        <taxon>Euteleostomi</taxon>
        <taxon>Actinopterygii</taxon>
        <taxon>Neopterygii</taxon>
        <taxon>Teleostei</taxon>
        <taxon>Neoteleostei</taxon>
        <taxon>Acanthomorphata</taxon>
        <taxon>Pelagiaria</taxon>
        <taxon>Scombriformes</taxon>
        <taxon>Scombridae</taxon>
        <taxon>Scomber</taxon>
    </lineage>
</organism>
<evidence type="ECO:0000313" key="1">
    <source>
        <dbReference type="EMBL" id="CAK6969756.1"/>
    </source>
</evidence>
<dbReference type="AlphaFoldDB" id="A0AAV1PCY3"/>
<protein>
    <submittedName>
        <fullName evidence="1">Uncharacterized protein LOC117440336</fullName>
    </submittedName>
</protein>
<accession>A0AAV1PCY3</accession>
<name>A0AAV1PCY3_SCOSC</name>
<dbReference type="SUPFAM" id="SSF53098">
    <property type="entry name" value="Ribonuclease H-like"/>
    <property type="match status" value="1"/>
</dbReference>